<proteinExistence type="predicted"/>
<keyword evidence="3" id="KW-1185">Reference proteome</keyword>
<dbReference type="AlphaFoldDB" id="A0A7I7RYV9"/>
<dbReference type="EMBL" id="AP022593">
    <property type="protein sequence ID" value="BBY49370.1"/>
    <property type="molecule type" value="Genomic_DNA"/>
</dbReference>
<feature type="chain" id="PRO_5029505815" description="PE family protein" evidence="1">
    <location>
        <begin position="38"/>
        <end position="160"/>
    </location>
</feature>
<name>A0A7I7RYV9_9MYCO</name>
<dbReference type="RefSeq" id="WP_163919022.1">
    <property type="nucleotide sequence ID" value="NZ_AP022593.1"/>
</dbReference>
<feature type="signal peptide" evidence="1">
    <location>
        <begin position="1"/>
        <end position="37"/>
    </location>
</feature>
<accession>A0A7I7RYV9</accession>
<evidence type="ECO:0000313" key="2">
    <source>
        <dbReference type="EMBL" id="BBY49370.1"/>
    </source>
</evidence>
<dbReference type="Proteomes" id="UP000467428">
    <property type="component" value="Chromosome"/>
</dbReference>
<keyword evidence="1" id="KW-0732">Signal</keyword>
<organism evidence="2 3">
    <name type="scientific">Mycolicibacterium arabiense</name>
    <dbReference type="NCBI Taxonomy" id="1286181"/>
    <lineage>
        <taxon>Bacteria</taxon>
        <taxon>Bacillati</taxon>
        <taxon>Actinomycetota</taxon>
        <taxon>Actinomycetes</taxon>
        <taxon>Mycobacteriales</taxon>
        <taxon>Mycobacteriaceae</taxon>
        <taxon>Mycolicibacterium</taxon>
    </lineage>
</organism>
<evidence type="ECO:0000256" key="1">
    <source>
        <dbReference type="SAM" id="SignalP"/>
    </source>
</evidence>
<geneLocation type="plasmid" evidence="3">
    <name>pjcm18538 dna</name>
</geneLocation>
<reference evidence="2 3" key="1">
    <citation type="journal article" date="2019" name="Emerg. Microbes Infect.">
        <title>Comprehensive subspecies identification of 175 nontuberculous mycobacteria species based on 7547 genomic profiles.</title>
        <authorList>
            <person name="Matsumoto Y."/>
            <person name="Kinjo T."/>
            <person name="Motooka D."/>
            <person name="Nabeya D."/>
            <person name="Jung N."/>
            <person name="Uechi K."/>
            <person name="Horii T."/>
            <person name="Iida T."/>
            <person name="Fujita J."/>
            <person name="Nakamura S."/>
        </authorList>
    </citation>
    <scope>NUCLEOTIDE SEQUENCE [LARGE SCALE GENOMIC DNA]</scope>
    <source>
        <strain evidence="2 3">JCM 18538</strain>
    </source>
</reference>
<evidence type="ECO:0008006" key="4">
    <source>
        <dbReference type="Google" id="ProtNLM"/>
    </source>
</evidence>
<gene>
    <name evidence="2" type="ORF">MARA_28380</name>
</gene>
<evidence type="ECO:0000313" key="3">
    <source>
        <dbReference type="Proteomes" id="UP000467428"/>
    </source>
</evidence>
<protein>
    <recommendedName>
        <fullName evidence="4">PE family protein</fullName>
    </recommendedName>
</protein>
<sequence>MATVAAKFSNVSTKVQVGAAAVALVAAATLTPAIAEAHPGFAPVVESVGASASDNTLWFLDNAADGGSASGIAAPSAALLAPSTITSIFQNRFFWFGTPNPTPPPGSTVFVFTPLPLIPGFLRPLYGWFTQNLNFEACILGATIKIGPYGTVSGSLTRGC</sequence>
<dbReference type="KEGG" id="marz:MARA_28380"/>